<sequence length="230" mass="25638">MSDEKIRDSRNPFSIAGLDGIAMLFLSGAVTILTAGFSFIGALFYTYRIAKSPWKADERFHVLVTLGKRLDDGGISHDYKLRLDRALSLYSNSADSRILIVGGRRGKNEMTEAEAGRDYLVSKNVSVDNILLEDKSRHTLENLQEARKIIASESAEPPALISNRYHLARCGIMANGLGIKHVLCPAEEKLTLDTKAVLDIVVEAFYTHWYIVGMVFSTATKNKKMLSRIR</sequence>
<keyword evidence="1" id="KW-0472">Membrane</keyword>
<evidence type="ECO:0000256" key="1">
    <source>
        <dbReference type="SAM" id="Phobius"/>
    </source>
</evidence>
<dbReference type="GO" id="GO:0005886">
    <property type="term" value="C:plasma membrane"/>
    <property type="evidence" value="ECO:0007669"/>
    <property type="project" value="TreeGrafter"/>
</dbReference>
<dbReference type="InterPro" id="IPR003848">
    <property type="entry name" value="DUF218"/>
</dbReference>
<evidence type="ECO:0000313" key="3">
    <source>
        <dbReference type="EMBL" id="VAX15187.1"/>
    </source>
</evidence>
<name>A0A3B1CEG8_9ZZZZ</name>
<keyword evidence="1" id="KW-1133">Transmembrane helix</keyword>
<protein>
    <recommendedName>
        <fullName evidence="2">DUF218 domain-containing protein</fullName>
    </recommendedName>
</protein>
<dbReference type="Pfam" id="PF02698">
    <property type="entry name" value="DUF218"/>
    <property type="match status" value="1"/>
</dbReference>
<dbReference type="InterPro" id="IPR014729">
    <property type="entry name" value="Rossmann-like_a/b/a_fold"/>
</dbReference>
<feature type="transmembrane region" description="Helical" evidence="1">
    <location>
        <begin position="20"/>
        <end position="45"/>
    </location>
</feature>
<dbReference type="Gene3D" id="3.40.50.620">
    <property type="entry name" value="HUPs"/>
    <property type="match status" value="1"/>
</dbReference>
<dbReference type="PANTHER" id="PTHR30336">
    <property type="entry name" value="INNER MEMBRANE PROTEIN, PROBABLE PERMEASE"/>
    <property type="match status" value="1"/>
</dbReference>
<proteinExistence type="predicted"/>
<dbReference type="EMBL" id="UOGA01000034">
    <property type="protein sequence ID" value="VAX15187.1"/>
    <property type="molecule type" value="Genomic_DNA"/>
</dbReference>
<dbReference type="InterPro" id="IPR051599">
    <property type="entry name" value="Cell_Envelope_Assoc"/>
</dbReference>
<dbReference type="AlphaFoldDB" id="A0A3B1CEG8"/>
<organism evidence="3">
    <name type="scientific">hydrothermal vent metagenome</name>
    <dbReference type="NCBI Taxonomy" id="652676"/>
    <lineage>
        <taxon>unclassified sequences</taxon>
        <taxon>metagenomes</taxon>
        <taxon>ecological metagenomes</taxon>
    </lineage>
</organism>
<dbReference type="CDD" id="cd06259">
    <property type="entry name" value="YdcF-like"/>
    <property type="match status" value="1"/>
</dbReference>
<keyword evidence="1" id="KW-0812">Transmembrane</keyword>
<dbReference type="PANTHER" id="PTHR30336:SF20">
    <property type="entry name" value="DUF218 DOMAIN-CONTAINING PROTEIN"/>
    <property type="match status" value="1"/>
</dbReference>
<reference evidence="3" key="1">
    <citation type="submission" date="2018-06" db="EMBL/GenBank/DDBJ databases">
        <authorList>
            <person name="Zhirakovskaya E."/>
        </authorList>
    </citation>
    <scope>NUCLEOTIDE SEQUENCE</scope>
</reference>
<gene>
    <name evidence="3" type="ORF">MNBD_NITROSPINAE04-289</name>
</gene>
<accession>A0A3B1CEG8</accession>
<feature type="domain" description="DUF218" evidence="2">
    <location>
        <begin position="63"/>
        <end position="187"/>
    </location>
</feature>
<evidence type="ECO:0000259" key="2">
    <source>
        <dbReference type="Pfam" id="PF02698"/>
    </source>
</evidence>